<reference evidence="4 5" key="1">
    <citation type="journal article" date="2013" name="Nat. Commun.">
        <title>Genome analysis reveals insights into physiology and longevity of the Brandt's bat Myotis brandtii.</title>
        <authorList>
            <person name="Seim I."/>
            <person name="Fang X."/>
            <person name="Xiong Z."/>
            <person name="Lobanov A.V."/>
            <person name="Huang Z."/>
            <person name="Ma S."/>
            <person name="Feng Y."/>
            <person name="Turanov A.A."/>
            <person name="Zhu Y."/>
            <person name="Lenz T.L."/>
            <person name="Gerashchenko M.V."/>
            <person name="Fan D."/>
            <person name="Hee Yim S."/>
            <person name="Yao X."/>
            <person name="Jordan D."/>
            <person name="Xiong Y."/>
            <person name="Ma Y."/>
            <person name="Lyapunov A.N."/>
            <person name="Chen G."/>
            <person name="Kulakova O.I."/>
            <person name="Sun Y."/>
            <person name="Lee S.G."/>
            <person name="Bronson R.T."/>
            <person name="Moskalev A.A."/>
            <person name="Sunyaev S.R."/>
            <person name="Zhang G."/>
            <person name="Krogh A."/>
            <person name="Wang J."/>
            <person name="Gladyshev V.N."/>
        </authorList>
    </citation>
    <scope>NUCLEOTIDE SEQUENCE [LARGE SCALE GENOMIC DNA]</scope>
</reference>
<dbReference type="SUPFAM" id="SSF143113">
    <property type="entry name" value="NAP-like"/>
    <property type="match status" value="1"/>
</dbReference>
<comment type="similarity">
    <text evidence="1">Belongs to the nucleosome assembly protein (NAP) family.</text>
</comment>
<organism evidence="4 5">
    <name type="scientific">Myotis brandtii</name>
    <name type="common">Brandt's bat</name>
    <dbReference type="NCBI Taxonomy" id="109478"/>
    <lineage>
        <taxon>Eukaryota</taxon>
        <taxon>Metazoa</taxon>
        <taxon>Chordata</taxon>
        <taxon>Craniata</taxon>
        <taxon>Vertebrata</taxon>
        <taxon>Euteleostomi</taxon>
        <taxon>Mammalia</taxon>
        <taxon>Eutheria</taxon>
        <taxon>Laurasiatheria</taxon>
        <taxon>Chiroptera</taxon>
        <taxon>Yangochiroptera</taxon>
        <taxon>Vespertilionidae</taxon>
        <taxon>Myotis</taxon>
    </lineage>
</organism>
<accession>S7NUL0</accession>
<keyword evidence="5" id="KW-1185">Reference proteome</keyword>
<evidence type="ECO:0000256" key="2">
    <source>
        <dbReference type="SAM" id="MobiDB-lite"/>
    </source>
</evidence>
<dbReference type="InterPro" id="IPR003114">
    <property type="entry name" value="Phox_assoc"/>
</dbReference>
<dbReference type="InterPro" id="IPR037231">
    <property type="entry name" value="NAP-like_sf"/>
</dbReference>
<dbReference type="GO" id="GO:0005634">
    <property type="term" value="C:nucleus"/>
    <property type="evidence" value="ECO:0007669"/>
    <property type="project" value="InterPro"/>
</dbReference>
<evidence type="ECO:0000313" key="4">
    <source>
        <dbReference type="EMBL" id="EPQ20701.1"/>
    </source>
</evidence>
<dbReference type="EMBL" id="KE291337">
    <property type="protein sequence ID" value="EPQ20701.1"/>
    <property type="molecule type" value="Genomic_DNA"/>
</dbReference>
<gene>
    <name evidence="4" type="ORF">D623_10000424</name>
</gene>
<feature type="region of interest" description="Disordered" evidence="2">
    <location>
        <begin position="90"/>
        <end position="112"/>
    </location>
</feature>
<dbReference type="Gene3D" id="3.30.1120.90">
    <property type="entry name" value="Nucleosome assembly protein"/>
    <property type="match status" value="1"/>
</dbReference>
<dbReference type="Proteomes" id="UP000052978">
    <property type="component" value="Unassembled WGS sequence"/>
</dbReference>
<evidence type="ECO:0000313" key="5">
    <source>
        <dbReference type="Proteomes" id="UP000052978"/>
    </source>
</evidence>
<dbReference type="AlphaFoldDB" id="S7NUL0"/>
<protein>
    <submittedName>
        <fullName evidence="4">Testis-specific Y-encoded protein 1</fullName>
    </submittedName>
</protein>
<feature type="domain" description="PXA" evidence="3">
    <location>
        <begin position="1"/>
        <end position="23"/>
    </location>
</feature>
<name>S7NUL0_MYOBR</name>
<feature type="compositionally biased region" description="Basic and acidic residues" evidence="2">
    <location>
        <begin position="101"/>
        <end position="112"/>
    </location>
</feature>
<dbReference type="GO" id="GO:0006334">
    <property type="term" value="P:nucleosome assembly"/>
    <property type="evidence" value="ECO:0007669"/>
    <property type="project" value="InterPro"/>
</dbReference>
<dbReference type="PANTHER" id="PTHR11875">
    <property type="entry name" value="TESTIS-SPECIFIC Y-ENCODED PROTEIN"/>
    <property type="match status" value="1"/>
</dbReference>
<evidence type="ECO:0000259" key="3">
    <source>
        <dbReference type="PROSITE" id="PS51207"/>
    </source>
</evidence>
<dbReference type="InterPro" id="IPR002164">
    <property type="entry name" value="NAP_family"/>
</dbReference>
<proteinExistence type="inferred from homology"/>
<dbReference type="PROSITE" id="PS51207">
    <property type="entry name" value="PXA"/>
    <property type="match status" value="1"/>
</dbReference>
<evidence type="ECO:0000256" key="1">
    <source>
        <dbReference type="ARBA" id="ARBA00009947"/>
    </source>
</evidence>
<sequence length="112" mass="12715">MFFFRSNPYFLNELIIKQYDVSLAGYRASSSTPILWFWDYERGAPSRRQDTSSVSFFNWLSKHTLPGSGKIAEIISEDLWPNPLQYYPADAGPRGGSGRGDLLERRSPPAGH</sequence>